<reference evidence="4" key="1">
    <citation type="submission" date="2022-12" db="EMBL/GenBank/DDBJ databases">
        <title>Paraconexibacter alkalitolerans sp. nov. and Baekduia alba sp. nov., isolated from soil and emended description of the genera Paraconexibacter (Chun et al., 2020) and Baekduia (An et al., 2020).</title>
        <authorList>
            <person name="Vieira S."/>
            <person name="Huber K.J."/>
            <person name="Geppert A."/>
            <person name="Wolf J."/>
            <person name="Neumann-Schaal M."/>
            <person name="Muesken M."/>
            <person name="Overmann J."/>
        </authorList>
    </citation>
    <scope>NUCLEOTIDE SEQUENCE</scope>
    <source>
        <strain evidence="4">AEG42_29</strain>
    </source>
</reference>
<gene>
    <name evidence="4" type="ORF">DSM112329_02681</name>
</gene>
<dbReference type="InterPro" id="IPR041688">
    <property type="entry name" value="PRTase_2"/>
</dbReference>
<dbReference type="InterPro" id="IPR029057">
    <property type="entry name" value="PRTase-like"/>
</dbReference>
<dbReference type="EMBL" id="CP114014">
    <property type="protein sequence ID" value="XAY05821.1"/>
    <property type="molecule type" value="Genomic_DNA"/>
</dbReference>
<evidence type="ECO:0000313" key="4">
    <source>
        <dbReference type="EMBL" id="XAY05821.1"/>
    </source>
</evidence>
<organism evidence="4">
    <name type="scientific">Paraconexibacter sp. AEG42_29</name>
    <dbReference type="NCBI Taxonomy" id="2997339"/>
    <lineage>
        <taxon>Bacteria</taxon>
        <taxon>Bacillati</taxon>
        <taxon>Actinomycetota</taxon>
        <taxon>Thermoleophilia</taxon>
        <taxon>Solirubrobacterales</taxon>
        <taxon>Paraconexibacteraceae</taxon>
        <taxon>Paraconexibacter</taxon>
    </lineage>
</organism>
<dbReference type="InterPro" id="IPR011214">
    <property type="entry name" value="UCP020967"/>
</dbReference>
<dbReference type="AlphaFoldDB" id="A0AAU7AVS8"/>
<feature type="region of interest" description="Disordered" evidence="1">
    <location>
        <begin position="215"/>
        <end position="239"/>
    </location>
</feature>
<name>A0AAU7AVS8_9ACTN</name>
<dbReference type="InterPro" id="IPR022537">
    <property type="entry name" value="TRSP_dom"/>
</dbReference>
<evidence type="ECO:0000259" key="3">
    <source>
        <dbReference type="Pfam" id="PF15609"/>
    </source>
</evidence>
<accession>A0AAU7AVS8</accession>
<evidence type="ECO:0000256" key="1">
    <source>
        <dbReference type="SAM" id="MobiDB-lite"/>
    </source>
</evidence>
<dbReference type="RefSeq" id="WP_354702324.1">
    <property type="nucleotide sequence ID" value="NZ_CP114014.1"/>
</dbReference>
<protein>
    <recommendedName>
        <fullName evidence="5">Phosphoribosyltransferase</fullName>
    </recommendedName>
</protein>
<evidence type="ECO:0000259" key="2">
    <source>
        <dbReference type="Pfam" id="PF12500"/>
    </source>
</evidence>
<dbReference type="PIRSF" id="PIRSF020967">
    <property type="entry name" value="UCP020967"/>
    <property type="match status" value="1"/>
</dbReference>
<dbReference type="Pfam" id="PF12500">
    <property type="entry name" value="TRSP"/>
    <property type="match status" value="1"/>
</dbReference>
<dbReference type="Pfam" id="PF15609">
    <property type="entry name" value="PRTase_2"/>
    <property type="match status" value="1"/>
</dbReference>
<sequence length="388" mass="39700">MGDSLVLIAERSNPKRSFLLVSTVLGKHVPVAGARCRLAGLTLGLVVAGDPRAAAAQEALLGTDAAAIERCCAELTATPAAPTEPIVVIGFAETATALGEQVAAGADAVWWQTTTRRAEGAAGLPFAEVHSHAPEQWVLAPAGGWPDGVMVLVDDELSTGATAARLVEAIHGVSPRERYVVAALVDSRPDGADGPLDATAAALGARIDVIALERRGPTPDRPAGWSGGTLPQTPAQPPTRHAVVREVEVTCPGPRQHAGQDRSQRLAFAQAAAATPVRDLGAGALVLGTGEHLAAAQHHAAALGALTSSTTRSPVLVAGSDGYPITAGLAFANPDGPGVPGYAYNVRAGSRPAVVVHFPDREHRERGEDLLAALARDGARELIAVTMA</sequence>
<dbReference type="SUPFAM" id="SSF53271">
    <property type="entry name" value="PRTase-like"/>
    <property type="match status" value="1"/>
</dbReference>
<feature type="domain" description="TRSP" evidence="2">
    <location>
        <begin position="274"/>
        <end position="374"/>
    </location>
</feature>
<evidence type="ECO:0008006" key="5">
    <source>
        <dbReference type="Google" id="ProtNLM"/>
    </source>
</evidence>
<feature type="domain" description="Orotate phosphoribosyltransferase-like" evidence="3">
    <location>
        <begin position="5"/>
        <end position="212"/>
    </location>
</feature>
<proteinExistence type="predicted"/>
<dbReference type="KEGG" id="parq:DSM112329_02681"/>